<feature type="binding site" evidence="11">
    <location>
        <position position="525"/>
    </location>
    <ligand>
        <name>substrate</name>
    </ligand>
</feature>
<evidence type="ECO:0000313" key="17">
    <source>
        <dbReference type="EMBL" id="ORX50099.1"/>
    </source>
</evidence>
<dbReference type="InterPro" id="IPR033247">
    <property type="entry name" value="Transketolase_fam"/>
</dbReference>
<sequence>MSDIDSLSVNTIRTLAADVVRQANSGHPGAPMGCAPMAHVLFKNFMIATGNDSHFPNRDRFVLSNGHACALQYILLHLMGYKLTMDDLKHFRQVGSLTPGHPETKHTDGIEVTTGPLGQGISSAVGLAIAQKHMGATFNKPGFDLFTNHTYVILGDGCLQEGVQAEACSLAGHLQLGNLIALYDDNHITIDGDTEVSFTEDVLKRFEAYGWHTLVVSDGDHDLKSIQQAIEQARQVTDKPSLIKIRTTIGFGSLNQGQEKVHGSPLTDDDIVQVKQKFGFDPSQKFVVPQQVYDEYHAITARGDKAKQAWMALLEQYCAKYPDLGAEVKRRIQGKLPTGWHAALPRYTPNDKADATRKLSEATINKLAEVIPELIGGSADLTGSNNTRWKTAVDFQPPSTGLGDWSGRYMRYGVREHGMSAIMNGLAAYQGVIPFGGTFLNFLTYAWGAARLSALSKLRVIYVMTHDSIGLGEDGPTHQPIEILALTRATPNMLTLRPADGNETSGAYFVALERDDRPAVLALTRQNLPQLDGSSIEGVCKGGYVLEPMSDPQPQVTLVGTGSEVSIAVEAAAQLRAKGIKVRLVSMPCTELFDEQSHSYRQSVFLPGVPVVSVEALSTFGWQKYSHAQVGMTTFGASGPYKDVYAYFKITPEHTAEVARGLIEYFKQIGHVPDLSSQFTLV</sequence>
<name>A0A1X2GBS7_9FUNG</name>
<feature type="site" description="Important for catalytic activity" evidence="14">
    <location>
        <position position="262"/>
    </location>
</feature>
<evidence type="ECO:0000256" key="3">
    <source>
        <dbReference type="ARBA" id="ARBA00011738"/>
    </source>
</evidence>
<protein>
    <recommendedName>
        <fullName evidence="4 15">Transketolase</fullName>
        <ecNumber evidence="4 15">2.2.1.1</ecNumber>
    </recommendedName>
</protein>
<dbReference type="Pfam" id="PF22613">
    <property type="entry name" value="Transketolase_C_1"/>
    <property type="match status" value="1"/>
</dbReference>
<dbReference type="PROSITE" id="PS00802">
    <property type="entry name" value="TRANSKETOLASE_2"/>
    <property type="match status" value="1"/>
</dbReference>
<organism evidence="17 18">
    <name type="scientific">Hesseltinella vesiculosa</name>
    <dbReference type="NCBI Taxonomy" id="101127"/>
    <lineage>
        <taxon>Eukaryota</taxon>
        <taxon>Fungi</taxon>
        <taxon>Fungi incertae sedis</taxon>
        <taxon>Mucoromycota</taxon>
        <taxon>Mucoromycotina</taxon>
        <taxon>Mucoromycetes</taxon>
        <taxon>Mucorales</taxon>
        <taxon>Cunninghamellaceae</taxon>
        <taxon>Hesseltinella</taxon>
    </lineage>
</organism>
<dbReference type="InterPro" id="IPR005478">
    <property type="entry name" value="Transketolase_bac-like"/>
</dbReference>
<feature type="binding site" evidence="12">
    <location>
        <begin position="115"/>
        <end position="117"/>
    </location>
    <ligand>
        <name>thiamine diphosphate</name>
        <dbReference type="ChEBI" id="CHEBI:58937"/>
    </ligand>
</feature>
<comment type="function">
    <text evidence="15">Catalyzes the transfer of a two-carbon ketol group from a ketose donor to an aldose acceptor, via a covalent intermediate with the cofactor thiamine pyrophosphate.</text>
</comment>
<dbReference type="PANTHER" id="PTHR43522:SF2">
    <property type="entry name" value="TRANSKETOLASE 1-RELATED"/>
    <property type="match status" value="1"/>
</dbReference>
<dbReference type="InterPro" id="IPR049557">
    <property type="entry name" value="Transketolase_CS"/>
</dbReference>
<dbReference type="InterPro" id="IPR029061">
    <property type="entry name" value="THDP-binding"/>
</dbReference>
<evidence type="ECO:0000256" key="1">
    <source>
        <dbReference type="ARBA" id="ARBA00001941"/>
    </source>
</evidence>
<dbReference type="EMBL" id="MCGT01000024">
    <property type="protein sequence ID" value="ORX50099.1"/>
    <property type="molecule type" value="Genomic_DNA"/>
</dbReference>
<feature type="binding site" evidence="12">
    <location>
        <position position="67"/>
    </location>
    <ligand>
        <name>thiamine diphosphate</name>
        <dbReference type="ChEBI" id="CHEBI:58937"/>
    </ligand>
</feature>
<feature type="binding site" evidence="12">
    <location>
        <position position="186"/>
    </location>
    <ligand>
        <name>thiamine diphosphate</name>
        <dbReference type="ChEBI" id="CHEBI:58937"/>
    </ligand>
</feature>
<dbReference type="FunFam" id="3.40.50.920:FF:000003">
    <property type="entry name" value="Transketolase"/>
    <property type="match status" value="1"/>
</dbReference>
<feature type="binding site" evidence="11">
    <location>
        <position position="27"/>
    </location>
    <ligand>
        <name>substrate</name>
    </ligand>
</feature>
<comment type="cofactor">
    <cofactor evidence="15">
        <name>Mg(2+)</name>
        <dbReference type="ChEBI" id="CHEBI:18420"/>
    </cofactor>
    <cofactor evidence="15">
        <name>Ca(2+)</name>
        <dbReference type="ChEBI" id="CHEBI:29108"/>
    </cofactor>
    <cofactor evidence="15">
        <name>Mn(2+)</name>
        <dbReference type="ChEBI" id="CHEBI:29035"/>
    </cofactor>
    <cofactor evidence="15">
        <name>Co(2+)</name>
        <dbReference type="ChEBI" id="CHEBI:48828"/>
    </cofactor>
    <text evidence="15">Binds 1 Mg(2+) ion per subunit. Can also utilize other divalent metal cations, such as Ca(2+), Mn(2+) and Co(2+).</text>
</comment>
<reference evidence="17 18" key="1">
    <citation type="submission" date="2016-07" db="EMBL/GenBank/DDBJ databases">
        <title>Pervasive Adenine N6-methylation of Active Genes in Fungi.</title>
        <authorList>
            <consortium name="DOE Joint Genome Institute"/>
            <person name="Mondo S.J."/>
            <person name="Dannebaum R.O."/>
            <person name="Kuo R.C."/>
            <person name="Labutti K."/>
            <person name="Haridas S."/>
            <person name="Kuo A."/>
            <person name="Salamov A."/>
            <person name="Ahrendt S.R."/>
            <person name="Lipzen A."/>
            <person name="Sullivan W."/>
            <person name="Andreopoulos W.B."/>
            <person name="Clum A."/>
            <person name="Lindquist E."/>
            <person name="Daum C."/>
            <person name="Ramamoorthy G.K."/>
            <person name="Gryganskyi A."/>
            <person name="Culley D."/>
            <person name="Magnuson J.K."/>
            <person name="James T.Y."/>
            <person name="O'Malley M.A."/>
            <person name="Stajich J.E."/>
            <person name="Spatafora J.W."/>
            <person name="Visel A."/>
            <person name="Grigoriev I.V."/>
        </authorList>
    </citation>
    <scope>NUCLEOTIDE SEQUENCE [LARGE SCALE GENOMIC DNA]</scope>
    <source>
        <strain evidence="17 18">NRRL 3301</strain>
    </source>
</reference>
<evidence type="ECO:0000256" key="4">
    <source>
        <dbReference type="ARBA" id="ARBA00013152"/>
    </source>
</evidence>
<comment type="subunit">
    <text evidence="3 15">Homodimer.</text>
</comment>
<evidence type="ECO:0000256" key="6">
    <source>
        <dbReference type="ARBA" id="ARBA00022723"/>
    </source>
</evidence>
<proteinExistence type="inferred from homology"/>
<dbReference type="NCBIfam" id="TIGR00232">
    <property type="entry name" value="tktlase_bact"/>
    <property type="match status" value="1"/>
</dbReference>
<dbReference type="GO" id="GO:0046872">
    <property type="term" value="F:metal ion binding"/>
    <property type="evidence" value="ECO:0007669"/>
    <property type="project" value="UniProtKB-KW"/>
</dbReference>
<feature type="binding site" evidence="13">
    <location>
        <position position="186"/>
    </location>
    <ligand>
        <name>Mg(2+)</name>
        <dbReference type="ChEBI" id="CHEBI:18420"/>
    </ligand>
</feature>
<comment type="similarity">
    <text evidence="2 15">Belongs to the transketolase family.</text>
</comment>
<gene>
    <name evidence="17" type="ORF">DM01DRAFT_1367875</name>
</gene>
<dbReference type="AlphaFoldDB" id="A0A1X2GBS7"/>
<feature type="binding site" evidence="11">
    <location>
        <position position="262"/>
    </location>
    <ligand>
        <name>substrate</name>
    </ligand>
</feature>
<dbReference type="InterPro" id="IPR005475">
    <property type="entry name" value="Transketolase-like_Pyr-bd"/>
</dbReference>
<feature type="binding site" evidence="11">
    <location>
        <position position="466"/>
    </location>
    <ligand>
        <name>substrate</name>
    </ligand>
</feature>
<keyword evidence="6 13" id="KW-0479">Metal-binding</keyword>
<dbReference type="PROSITE" id="PS00801">
    <property type="entry name" value="TRANSKETOLASE_1"/>
    <property type="match status" value="1"/>
</dbReference>
<keyword evidence="5 15" id="KW-0808">Transferase</keyword>
<feature type="binding site" evidence="13">
    <location>
        <position position="188"/>
    </location>
    <ligand>
        <name>Mg(2+)</name>
        <dbReference type="ChEBI" id="CHEBI:18420"/>
    </ligand>
</feature>
<evidence type="ECO:0000256" key="7">
    <source>
        <dbReference type="ARBA" id="ARBA00022842"/>
    </source>
</evidence>
<feature type="binding site" evidence="12">
    <location>
        <position position="157"/>
    </location>
    <ligand>
        <name>thiamine diphosphate</name>
        <dbReference type="ChEBI" id="CHEBI:58937"/>
    </ligand>
</feature>
<dbReference type="Pfam" id="PF02779">
    <property type="entry name" value="Transket_pyr"/>
    <property type="match status" value="1"/>
</dbReference>
<evidence type="ECO:0000256" key="11">
    <source>
        <dbReference type="PIRSR" id="PIRSR605478-2"/>
    </source>
</evidence>
<dbReference type="SUPFAM" id="SSF52518">
    <property type="entry name" value="Thiamin diphosphate-binding fold (THDP-binding)"/>
    <property type="match status" value="2"/>
</dbReference>
<evidence type="ECO:0000256" key="10">
    <source>
        <dbReference type="PIRSR" id="PIRSR605478-1"/>
    </source>
</evidence>
<comment type="cofactor">
    <cofactor evidence="1">
        <name>Co(2+)</name>
        <dbReference type="ChEBI" id="CHEBI:48828"/>
    </cofactor>
</comment>
<feature type="binding site" evidence="11">
    <location>
        <position position="474"/>
    </location>
    <ligand>
        <name>substrate</name>
    </ligand>
</feature>
<evidence type="ECO:0000256" key="5">
    <source>
        <dbReference type="ARBA" id="ARBA00022679"/>
    </source>
</evidence>
<dbReference type="InterPro" id="IPR009014">
    <property type="entry name" value="Transketo_C/PFOR_II"/>
</dbReference>
<comment type="catalytic activity">
    <reaction evidence="9 15">
        <text>D-sedoheptulose 7-phosphate + D-glyceraldehyde 3-phosphate = aldehydo-D-ribose 5-phosphate + D-xylulose 5-phosphate</text>
        <dbReference type="Rhea" id="RHEA:10508"/>
        <dbReference type="ChEBI" id="CHEBI:57483"/>
        <dbReference type="ChEBI" id="CHEBI:57737"/>
        <dbReference type="ChEBI" id="CHEBI:58273"/>
        <dbReference type="ChEBI" id="CHEBI:59776"/>
        <dbReference type="EC" id="2.2.1.1"/>
    </reaction>
</comment>
<feature type="active site" description="Proton donor" evidence="10">
    <location>
        <position position="416"/>
    </location>
</feature>
<keyword evidence="8 12" id="KW-0786">Thiamine pyrophosphate</keyword>
<feature type="binding site" evidence="13">
    <location>
        <position position="156"/>
    </location>
    <ligand>
        <name>Mg(2+)</name>
        <dbReference type="ChEBI" id="CHEBI:18420"/>
    </ligand>
</feature>
<feature type="binding site" evidence="12">
    <location>
        <position position="442"/>
    </location>
    <ligand>
        <name>thiamine diphosphate</name>
        <dbReference type="ChEBI" id="CHEBI:58937"/>
    </ligand>
</feature>
<dbReference type="GO" id="GO:0004802">
    <property type="term" value="F:transketolase activity"/>
    <property type="evidence" value="ECO:0007669"/>
    <property type="project" value="UniProtKB-EC"/>
</dbReference>
<keyword evidence="15" id="KW-0106">Calcium</keyword>
<comment type="cofactor">
    <cofactor evidence="12">
        <name>thiamine diphosphate</name>
        <dbReference type="ChEBI" id="CHEBI:58937"/>
    </cofactor>
    <text evidence="12">Binds 1 thiamine pyrophosphate per subunit. During the reaction, the substrate forms a covalent intermediate with the cofactor.</text>
</comment>
<evidence type="ECO:0000256" key="12">
    <source>
        <dbReference type="PIRSR" id="PIRSR605478-3"/>
    </source>
</evidence>
<evidence type="ECO:0000256" key="15">
    <source>
        <dbReference type="RuleBase" id="RU004996"/>
    </source>
</evidence>
<dbReference type="GO" id="GO:0005829">
    <property type="term" value="C:cytosol"/>
    <property type="evidence" value="ECO:0007669"/>
    <property type="project" value="TreeGrafter"/>
</dbReference>
<dbReference type="Gene3D" id="3.40.50.920">
    <property type="match status" value="1"/>
</dbReference>
<dbReference type="GO" id="GO:0005634">
    <property type="term" value="C:nucleus"/>
    <property type="evidence" value="ECO:0007669"/>
    <property type="project" value="TreeGrafter"/>
</dbReference>
<feature type="domain" description="Transketolase-like pyrimidine-binding" evidence="16">
    <location>
        <begin position="354"/>
        <end position="530"/>
    </location>
</feature>
<evidence type="ECO:0000256" key="8">
    <source>
        <dbReference type="ARBA" id="ARBA00023052"/>
    </source>
</evidence>
<feature type="binding site" evidence="11">
    <location>
        <position position="478"/>
    </location>
    <ligand>
        <name>substrate</name>
    </ligand>
</feature>
<comment type="cofactor">
    <cofactor evidence="13">
        <name>Mg(2+)</name>
        <dbReference type="ChEBI" id="CHEBI:18420"/>
    </cofactor>
    <text evidence="13">Binds 1 Mg(2+) ion per subunit. Can also utilize other divalent metal cations, such as Ca(2+), Mn(2+) and Co(2+).</text>
</comment>
<dbReference type="InterPro" id="IPR020826">
    <property type="entry name" value="Transketolase_BS"/>
</dbReference>
<evidence type="ECO:0000256" key="2">
    <source>
        <dbReference type="ARBA" id="ARBA00007131"/>
    </source>
</evidence>
<dbReference type="InterPro" id="IPR005474">
    <property type="entry name" value="Transketolase_N"/>
</dbReference>
<evidence type="ECO:0000259" key="16">
    <source>
        <dbReference type="SMART" id="SM00861"/>
    </source>
</evidence>
<evidence type="ECO:0000256" key="14">
    <source>
        <dbReference type="PIRSR" id="PIRSR605478-5"/>
    </source>
</evidence>
<accession>A0A1X2GBS7</accession>
<dbReference type="Pfam" id="PF00456">
    <property type="entry name" value="Transketolase_N"/>
    <property type="match status" value="1"/>
</dbReference>
<evidence type="ECO:0000256" key="9">
    <source>
        <dbReference type="ARBA" id="ARBA00049473"/>
    </source>
</evidence>
<feature type="binding site" evidence="11">
    <location>
        <position position="357"/>
    </location>
    <ligand>
        <name>substrate</name>
    </ligand>
</feature>
<dbReference type="OrthoDB" id="10267175at2759"/>
<dbReference type="FunFam" id="3.40.50.970:FF:000004">
    <property type="entry name" value="Transketolase"/>
    <property type="match status" value="1"/>
</dbReference>
<dbReference type="CDD" id="cd02012">
    <property type="entry name" value="TPP_TK"/>
    <property type="match status" value="1"/>
</dbReference>
<feature type="binding site" evidence="11">
    <location>
        <position position="384"/>
    </location>
    <ligand>
        <name>substrate</name>
    </ligand>
</feature>
<feature type="binding site" evidence="12">
    <location>
        <position position="262"/>
    </location>
    <ligand>
        <name>thiamine diphosphate</name>
        <dbReference type="ChEBI" id="CHEBI:58937"/>
    </ligand>
</feature>
<comment type="caution">
    <text evidence="17">The sequence shown here is derived from an EMBL/GenBank/DDBJ whole genome shotgun (WGS) entry which is preliminary data.</text>
</comment>
<keyword evidence="18" id="KW-1185">Reference proteome</keyword>
<dbReference type="EC" id="2.2.1.1" evidence="4 15"/>
<evidence type="ECO:0000256" key="13">
    <source>
        <dbReference type="PIRSR" id="PIRSR605478-4"/>
    </source>
</evidence>
<dbReference type="SMART" id="SM00861">
    <property type="entry name" value="Transket_pyr"/>
    <property type="match status" value="1"/>
</dbReference>
<dbReference type="STRING" id="101127.A0A1X2GBS7"/>
<dbReference type="GO" id="GO:0006098">
    <property type="term" value="P:pentose-phosphate shunt"/>
    <property type="evidence" value="ECO:0007669"/>
    <property type="project" value="TreeGrafter"/>
</dbReference>
<dbReference type="FunFam" id="3.40.50.970:FF:000003">
    <property type="entry name" value="Transketolase"/>
    <property type="match status" value="1"/>
</dbReference>
<feature type="site" description="Important for catalytic activity" evidence="14">
    <location>
        <position position="27"/>
    </location>
</feature>
<dbReference type="CDD" id="cd07033">
    <property type="entry name" value="TPP_PYR_DXS_TK_like"/>
    <property type="match status" value="1"/>
</dbReference>
<dbReference type="InterPro" id="IPR055152">
    <property type="entry name" value="Transketolase-like_C_2"/>
</dbReference>
<dbReference type="SUPFAM" id="SSF52922">
    <property type="entry name" value="TK C-terminal domain-like"/>
    <property type="match status" value="1"/>
</dbReference>
<evidence type="ECO:0000313" key="18">
    <source>
        <dbReference type="Proteomes" id="UP000242146"/>
    </source>
</evidence>
<dbReference type="Proteomes" id="UP000242146">
    <property type="component" value="Unassembled WGS sequence"/>
</dbReference>
<dbReference type="Gene3D" id="3.40.50.970">
    <property type="match status" value="2"/>
</dbReference>
<keyword evidence="7 13" id="KW-0460">Magnesium</keyword>
<dbReference type="PANTHER" id="PTHR43522">
    <property type="entry name" value="TRANSKETOLASE"/>
    <property type="match status" value="1"/>
</dbReference>